<evidence type="ECO:0000256" key="1">
    <source>
        <dbReference type="ARBA" id="ARBA00004651"/>
    </source>
</evidence>
<comment type="caution">
    <text evidence="9">Lacks conserved residue(s) required for the propagation of feature annotation.</text>
</comment>
<comment type="function">
    <text evidence="9">Part of the ABC transporter complex (TC 3.A.1.6.1) involved in sulfate/thiosulfate import.</text>
</comment>
<gene>
    <name evidence="11" type="primary">cysT</name>
    <name evidence="11" type="ORF">ElP_74000</name>
</gene>
<reference evidence="11 12" key="1">
    <citation type="submission" date="2019-02" db="EMBL/GenBank/DDBJ databases">
        <title>Deep-cultivation of Planctomycetes and their phenomic and genomic characterization uncovers novel biology.</title>
        <authorList>
            <person name="Wiegand S."/>
            <person name="Jogler M."/>
            <person name="Boedeker C."/>
            <person name="Pinto D."/>
            <person name="Vollmers J."/>
            <person name="Rivas-Marin E."/>
            <person name="Kohn T."/>
            <person name="Peeters S.H."/>
            <person name="Heuer A."/>
            <person name="Rast P."/>
            <person name="Oberbeckmann S."/>
            <person name="Bunk B."/>
            <person name="Jeske O."/>
            <person name="Meyerdierks A."/>
            <person name="Storesund J.E."/>
            <person name="Kallscheuer N."/>
            <person name="Luecker S."/>
            <person name="Lage O.M."/>
            <person name="Pohl T."/>
            <person name="Merkel B.J."/>
            <person name="Hornburger P."/>
            <person name="Mueller R.-W."/>
            <person name="Bruemmer F."/>
            <person name="Labrenz M."/>
            <person name="Spormann A.M."/>
            <person name="Op den Camp H."/>
            <person name="Overmann J."/>
            <person name="Amann R."/>
            <person name="Jetten M.S.M."/>
            <person name="Mascher T."/>
            <person name="Medema M.H."/>
            <person name="Devos D.P."/>
            <person name="Kaster A.-K."/>
            <person name="Ovreas L."/>
            <person name="Rohde M."/>
            <person name="Galperin M.Y."/>
            <person name="Jogler C."/>
        </authorList>
    </citation>
    <scope>NUCLEOTIDE SEQUENCE [LARGE SCALE GENOMIC DNA]</scope>
    <source>
        <strain evidence="11 12">ElP</strain>
        <plasmid evidence="12">pelp_2</plasmid>
    </source>
</reference>
<dbReference type="PROSITE" id="PS50928">
    <property type="entry name" value="ABC_TM1"/>
    <property type="match status" value="1"/>
</dbReference>
<dbReference type="NCBIfam" id="TIGR02139">
    <property type="entry name" value="permease_CysT"/>
    <property type="match status" value="1"/>
</dbReference>
<accession>A0A518HEZ9</accession>
<feature type="domain" description="ABC transmembrane type-1" evidence="10">
    <location>
        <begin position="61"/>
        <end position="264"/>
    </location>
</feature>
<keyword evidence="4 9" id="KW-0812">Transmembrane</keyword>
<evidence type="ECO:0000256" key="5">
    <source>
        <dbReference type="ARBA" id="ARBA00022989"/>
    </source>
</evidence>
<dbReference type="KEGG" id="tpla:ElP_74000"/>
<feature type="transmembrane region" description="Helical" evidence="9">
    <location>
        <begin position="61"/>
        <end position="87"/>
    </location>
</feature>
<organism evidence="11 12">
    <name type="scientific">Tautonia plasticadhaerens</name>
    <dbReference type="NCBI Taxonomy" id="2527974"/>
    <lineage>
        <taxon>Bacteria</taxon>
        <taxon>Pseudomonadati</taxon>
        <taxon>Planctomycetota</taxon>
        <taxon>Planctomycetia</taxon>
        <taxon>Isosphaerales</taxon>
        <taxon>Isosphaeraceae</taxon>
        <taxon>Tautonia</taxon>
    </lineage>
</organism>
<evidence type="ECO:0000256" key="8">
    <source>
        <dbReference type="ARBA" id="ARBA00025323"/>
    </source>
</evidence>
<proteinExistence type="inferred from homology"/>
<evidence type="ECO:0000256" key="6">
    <source>
        <dbReference type="ARBA" id="ARBA00023032"/>
    </source>
</evidence>
<keyword evidence="12" id="KW-1185">Reference proteome</keyword>
<evidence type="ECO:0000256" key="7">
    <source>
        <dbReference type="ARBA" id="ARBA00023136"/>
    </source>
</evidence>
<dbReference type="InterPro" id="IPR005667">
    <property type="entry name" value="Sulph_transpt2"/>
</dbReference>
<dbReference type="InterPro" id="IPR011865">
    <property type="entry name" value="CysT_permease"/>
</dbReference>
<dbReference type="Gene3D" id="1.10.3720.10">
    <property type="entry name" value="MetI-like"/>
    <property type="match status" value="1"/>
</dbReference>
<evidence type="ECO:0000256" key="9">
    <source>
        <dbReference type="RuleBase" id="RU366001"/>
    </source>
</evidence>
<keyword evidence="3 9" id="KW-0813">Transport</keyword>
<keyword evidence="6 9" id="KW-0764">Sulfate transport</keyword>
<keyword evidence="11" id="KW-0614">Plasmid</keyword>
<sequence>MARSSPAVAPDPGRLLLRGATLSYLGLMVALPLLALAAQAARPGASEFLAALSDPFALHALKLTFLTAAAMVVVNAVMGTATAWVLVRYEFPGKGLVNALIDLPFAVPTVVTGVMLVVLYGPNSAAGAILGRFGWSVIYEKPGIILALLFVSYPFVVRSVQPVLLEIDRAEEEAAATLGAGPIRTFFRVTLPSLWPAIVTGSALSFSRALGEFGSVVLAAGNKPMETKTAPLYIFGEIEGGNVHGAMVVSVVLLASSLGILIVLNLIQRGKGAGHGH</sequence>
<evidence type="ECO:0000256" key="2">
    <source>
        <dbReference type="ARBA" id="ARBA00011779"/>
    </source>
</evidence>
<comment type="function">
    <text evidence="8">Part of the ABC transporter complex CysAWTP (TC 3.A.1.6.1) involved in sulfate/thiosulfate import. Probably responsible for the translocation of the substrate across the membrane.</text>
</comment>
<keyword evidence="7 9" id="KW-0472">Membrane</keyword>
<dbReference type="Pfam" id="PF00528">
    <property type="entry name" value="BPD_transp_1"/>
    <property type="match status" value="1"/>
</dbReference>
<dbReference type="OrthoDB" id="266229at2"/>
<feature type="transmembrane region" description="Helical" evidence="9">
    <location>
        <begin position="21"/>
        <end position="41"/>
    </location>
</feature>
<dbReference type="NCBIfam" id="TIGR00969">
    <property type="entry name" value="3a0106s02"/>
    <property type="match status" value="1"/>
</dbReference>
<evidence type="ECO:0000313" key="11">
    <source>
        <dbReference type="EMBL" id="QDV39433.1"/>
    </source>
</evidence>
<comment type="similarity">
    <text evidence="9">Belongs to the binding-protein-dependent transport system permease family. CysTW subfamily.</text>
</comment>
<evidence type="ECO:0000256" key="3">
    <source>
        <dbReference type="ARBA" id="ARBA00022448"/>
    </source>
</evidence>
<evidence type="ECO:0000313" key="12">
    <source>
        <dbReference type="Proteomes" id="UP000317835"/>
    </source>
</evidence>
<comment type="subcellular location">
    <subcellularLocation>
        <location evidence="1">Cell membrane</location>
        <topology evidence="1">Multi-pass membrane protein</topology>
    </subcellularLocation>
</comment>
<dbReference type="PANTHER" id="PTHR30406">
    <property type="entry name" value="SULFATE TRANSPORT SYSTEM PERMEASE PROTEIN"/>
    <property type="match status" value="1"/>
</dbReference>
<dbReference type="GO" id="GO:0005886">
    <property type="term" value="C:plasma membrane"/>
    <property type="evidence" value="ECO:0007669"/>
    <property type="project" value="UniProtKB-SubCell"/>
</dbReference>
<feature type="transmembrane region" description="Helical" evidence="9">
    <location>
        <begin position="142"/>
        <end position="165"/>
    </location>
</feature>
<feature type="transmembrane region" description="Helical" evidence="9">
    <location>
        <begin position="245"/>
        <end position="267"/>
    </location>
</feature>
<dbReference type="RefSeq" id="WP_145279648.1">
    <property type="nucleotide sequence ID" value="NZ_CP036428.1"/>
</dbReference>
<dbReference type="GO" id="GO:0015419">
    <property type="term" value="F:ABC-type sulfate transporter activity"/>
    <property type="evidence" value="ECO:0007669"/>
    <property type="project" value="UniProtKB-UniRule"/>
</dbReference>
<dbReference type="InterPro" id="IPR035906">
    <property type="entry name" value="MetI-like_sf"/>
</dbReference>
<dbReference type="CDD" id="cd06261">
    <property type="entry name" value="TM_PBP2"/>
    <property type="match status" value="1"/>
</dbReference>
<feature type="transmembrane region" description="Helical" evidence="9">
    <location>
        <begin position="99"/>
        <end position="122"/>
    </location>
</feature>
<name>A0A518HEZ9_9BACT</name>
<dbReference type="PANTHER" id="PTHR30406:SF8">
    <property type="entry name" value="SULFATE TRANSPORT SYSTEM PERMEASE PROTEIN CYST"/>
    <property type="match status" value="1"/>
</dbReference>
<dbReference type="AlphaFoldDB" id="A0A518HEZ9"/>
<comment type="subunit">
    <text evidence="2">The complex is composed of two ATP-binding proteins (CysA), two transmembrane proteins (CysT and CysW) and a solute-binding protein (CysP).</text>
</comment>
<keyword evidence="5 9" id="KW-1133">Transmembrane helix</keyword>
<dbReference type="SUPFAM" id="SSF161098">
    <property type="entry name" value="MetI-like"/>
    <property type="match status" value="1"/>
</dbReference>
<dbReference type="Proteomes" id="UP000317835">
    <property type="component" value="Plasmid pElP_2"/>
</dbReference>
<evidence type="ECO:0000256" key="4">
    <source>
        <dbReference type="ARBA" id="ARBA00022692"/>
    </source>
</evidence>
<protein>
    <recommendedName>
        <fullName evidence="9">Sulfate transport system permease protein CysT</fullName>
    </recommendedName>
</protein>
<geneLocation type="plasmid" evidence="12">
    <name>pelp_2</name>
</geneLocation>
<dbReference type="InterPro" id="IPR000515">
    <property type="entry name" value="MetI-like"/>
</dbReference>
<evidence type="ECO:0000259" key="10">
    <source>
        <dbReference type="PROSITE" id="PS50928"/>
    </source>
</evidence>
<dbReference type="EMBL" id="CP036428">
    <property type="protein sequence ID" value="QDV39433.1"/>
    <property type="molecule type" value="Genomic_DNA"/>
</dbReference>